<protein>
    <submittedName>
        <fullName evidence="1">Uncharacterized protein</fullName>
    </submittedName>
</protein>
<evidence type="ECO:0000313" key="1">
    <source>
        <dbReference type="EMBL" id="MBB6513014.1"/>
    </source>
</evidence>
<evidence type="ECO:0000313" key="2">
    <source>
        <dbReference type="Proteomes" id="UP000572212"/>
    </source>
</evidence>
<reference evidence="1 2" key="1">
    <citation type="submission" date="2020-08" db="EMBL/GenBank/DDBJ databases">
        <title>Genomic Encyclopedia of Type Strains, Phase IV (KMG-IV): sequencing the most valuable type-strain genomes for metagenomic binning, comparative biology and taxonomic classification.</title>
        <authorList>
            <person name="Goeker M."/>
        </authorList>
    </citation>
    <scope>NUCLEOTIDE SEQUENCE [LARGE SCALE GENOMIC DNA]</scope>
    <source>
        <strain evidence="1 2">DSM 11805</strain>
    </source>
</reference>
<name>A0A841RQ12_9BACI</name>
<organism evidence="1 2">
    <name type="scientific">Gracilibacillus halotolerans</name>
    <dbReference type="NCBI Taxonomy" id="74386"/>
    <lineage>
        <taxon>Bacteria</taxon>
        <taxon>Bacillati</taxon>
        <taxon>Bacillota</taxon>
        <taxon>Bacilli</taxon>
        <taxon>Bacillales</taxon>
        <taxon>Bacillaceae</taxon>
        <taxon>Gracilibacillus</taxon>
    </lineage>
</organism>
<dbReference type="Proteomes" id="UP000572212">
    <property type="component" value="Unassembled WGS sequence"/>
</dbReference>
<comment type="caution">
    <text evidence="1">The sequence shown here is derived from an EMBL/GenBank/DDBJ whole genome shotgun (WGS) entry which is preliminary data.</text>
</comment>
<accession>A0A841RQ12</accession>
<dbReference type="RefSeq" id="WP_184247389.1">
    <property type="nucleotide sequence ID" value="NZ_BAAACU010000053.1"/>
</dbReference>
<proteinExistence type="predicted"/>
<dbReference type="AlphaFoldDB" id="A0A841RQ12"/>
<sequence length="59" mass="7012">MKKQEKEREPNKEGFASYYGTIMLEEGDHRNDQLQSHKDYLPTSTEHMDAMFESMEGER</sequence>
<keyword evidence="2" id="KW-1185">Reference proteome</keyword>
<dbReference type="EMBL" id="JACHON010000007">
    <property type="protein sequence ID" value="MBB6513014.1"/>
    <property type="molecule type" value="Genomic_DNA"/>
</dbReference>
<gene>
    <name evidence="1" type="ORF">GGQ92_001804</name>
</gene>